<dbReference type="OrthoDB" id="3444343at2"/>
<feature type="compositionally biased region" description="Low complexity" evidence="1">
    <location>
        <begin position="194"/>
        <end position="213"/>
    </location>
</feature>
<dbReference type="Proteomes" id="UP000195755">
    <property type="component" value="Chromosome"/>
</dbReference>
<reference evidence="3 4" key="1">
    <citation type="submission" date="2017-06" db="EMBL/GenBank/DDBJ databases">
        <title>Streptomyces albireticuli Genome sequencing and assembly.</title>
        <authorList>
            <person name="Wang Y."/>
            <person name="Du B."/>
            <person name="Ding Y."/>
            <person name="Liu H."/>
            <person name="Hou Q."/>
            <person name="Liu K."/>
            <person name="Yao L."/>
            <person name="Wang C."/>
        </authorList>
    </citation>
    <scope>NUCLEOTIDE SEQUENCE [LARGE SCALE GENOMIC DNA]</scope>
    <source>
        <strain evidence="3 4">MDJK11</strain>
    </source>
</reference>
<accession>A0A1Z2LDG3</accession>
<evidence type="ECO:0000256" key="1">
    <source>
        <dbReference type="SAM" id="MobiDB-lite"/>
    </source>
</evidence>
<dbReference type="EMBL" id="CP021744">
    <property type="protein sequence ID" value="ARZ72305.1"/>
    <property type="molecule type" value="Genomic_DNA"/>
</dbReference>
<keyword evidence="2" id="KW-0812">Transmembrane</keyword>
<feature type="region of interest" description="Disordered" evidence="1">
    <location>
        <begin position="262"/>
        <end position="344"/>
    </location>
</feature>
<proteinExistence type="predicted"/>
<protein>
    <recommendedName>
        <fullName evidence="5">Hydrolytic protein</fullName>
    </recommendedName>
</protein>
<keyword evidence="2" id="KW-1133">Transmembrane helix</keyword>
<feature type="transmembrane region" description="Helical" evidence="2">
    <location>
        <begin position="233"/>
        <end position="252"/>
    </location>
</feature>
<feature type="region of interest" description="Disordered" evidence="1">
    <location>
        <begin position="194"/>
        <end position="215"/>
    </location>
</feature>
<dbReference type="KEGG" id="salj:SMD11_6729"/>
<sequence>MPAVTVSPGGEATTSLTVRNGSDIVEAYTLDVVGDCAAWTTVEPARVSLYPGTSETVTVRLAPPRTPDVRAGQLPLGIRVLPAEHPEAVTVPETTVHIEAFHELRAELEPHRRRGWLGARYRTAVRNLGNTPVDVALGGRQDGEELRFGFTPERPALDPGESLEVGLRVRVHRLTWFGPPVTWPFELDVTETGAEAAAPAAAPAPDTSAGPGPADRREALRGEFVQLSVLPKWLLAVLAALLALLLAWFTLVRPAVRSAAEEAADKAVRNSPATGGEGRQGDGSGAAPGGKDKPGASPGTGGTDTGAGTGAGTGTGNVGGGGGADTVPGSARQSSATIDVQTDGGAEKVGTYRVPAGRILGITDVVVANFQGDEGVLTITFGDRKITTIALETFRNQDYHWVTPLRVPENATVTVAVTCAKPGTPATGQQASGCHEVLNVSGVMSDLKP</sequence>
<dbReference type="RefSeq" id="WP_087929945.1">
    <property type="nucleotide sequence ID" value="NZ_CP021744.1"/>
</dbReference>
<feature type="compositionally biased region" description="Gly residues" evidence="1">
    <location>
        <begin position="275"/>
        <end position="288"/>
    </location>
</feature>
<gene>
    <name evidence="3" type="ORF">SMD11_6729</name>
</gene>
<evidence type="ECO:0000256" key="2">
    <source>
        <dbReference type="SAM" id="Phobius"/>
    </source>
</evidence>
<name>A0A1Z2LDG3_9ACTN</name>
<evidence type="ECO:0008006" key="5">
    <source>
        <dbReference type="Google" id="ProtNLM"/>
    </source>
</evidence>
<feature type="compositionally biased region" description="Gly residues" evidence="1">
    <location>
        <begin position="298"/>
        <end position="324"/>
    </location>
</feature>
<dbReference type="AlphaFoldDB" id="A0A1Z2LDG3"/>
<keyword evidence="2" id="KW-0472">Membrane</keyword>
<evidence type="ECO:0000313" key="4">
    <source>
        <dbReference type="Proteomes" id="UP000195755"/>
    </source>
</evidence>
<organism evidence="3 4">
    <name type="scientific">Streptomyces albireticuli</name>
    <dbReference type="NCBI Taxonomy" id="1940"/>
    <lineage>
        <taxon>Bacteria</taxon>
        <taxon>Bacillati</taxon>
        <taxon>Actinomycetota</taxon>
        <taxon>Actinomycetes</taxon>
        <taxon>Kitasatosporales</taxon>
        <taxon>Streptomycetaceae</taxon>
        <taxon>Streptomyces</taxon>
    </lineage>
</organism>
<evidence type="ECO:0000313" key="3">
    <source>
        <dbReference type="EMBL" id="ARZ72305.1"/>
    </source>
</evidence>